<dbReference type="EMBL" id="CP038228">
    <property type="protein sequence ID" value="QDI05106.1"/>
    <property type="molecule type" value="Genomic_DNA"/>
</dbReference>
<name>A0A514EGF0_9XANT</name>
<dbReference type="Proteomes" id="UP000319349">
    <property type="component" value="Chromosome"/>
</dbReference>
<gene>
    <name evidence="1" type="ORF">E4A48_16685</name>
</gene>
<protein>
    <submittedName>
        <fullName evidence="1">Uncharacterized protein</fullName>
    </submittedName>
</protein>
<accession>A0A514EGF0</accession>
<organism evidence="1 2">
    <name type="scientific">Xanthomonas cerealis pv. cerealis</name>
    <dbReference type="NCBI Taxonomy" id="152263"/>
    <lineage>
        <taxon>Bacteria</taxon>
        <taxon>Pseudomonadati</taxon>
        <taxon>Pseudomonadota</taxon>
        <taxon>Gammaproteobacteria</taxon>
        <taxon>Lysobacterales</taxon>
        <taxon>Lysobacteraceae</taxon>
        <taxon>Xanthomonas</taxon>
        <taxon>Xanthomonas translucens group</taxon>
        <taxon>Xanthomonas cerealis</taxon>
    </lineage>
</organism>
<proteinExistence type="predicted"/>
<evidence type="ECO:0000313" key="2">
    <source>
        <dbReference type="Proteomes" id="UP000319349"/>
    </source>
</evidence>
<sequence length="167" mass="19299">MRMIGINGGHTTYDLGTPSDVVLFFDCINAFVTEKYPGKEWGLLTDRLYRRYLRFDDLERCSELMGLVKISFNEISASSIEWNKSILDGDSKTLLAFRSSNLSGVFYNYFEAFSKAKESATSFYGEFNIYQPVRILVSDFPNLVIEKMRPLKDYDSLEQDATPFWLQ</sequence>
<keyword evidence="2" id="KW-1185">Reference proteome</keyword>
<evidence type="ECO:0000313" key="1">
    <source>
        <dbReference type="EMBL" id="QDI05106.1"/>
    </source>
</evidence>
<dbReference type="AlphaFoldDB" id="A0A514EGF0"/>
<reference evidence="1 2" key="1">
    <citation type="submission" date="2019-03" db="EMBL/GenBank/DDBJ databases">
        <title>Tal1 in Xanthomonas translucens pv. cerealis Contributes to Virulence in Bacterial Leaf Streak of Wheat.</title>
        <authorList>
            <person name="Shah S.M.A."/>
            <person name="Haq F."/>
            <person name="Ma W."/>
            <person name="Xu X."/>
            <person name="Wang S."/>
            <person name="Xu Z."/>
            <person name="Zou L."/>
            <person name="Zhu B."/>
            <person name="Chen G."/>
        </authorList>
    </citation>
    <scope>NUCLEOTIDE SEQUENCE [LARGE SCALE GENOMIC DNA]</scope>
    <source>
        <strain evidence="1 2">01</strain>
    </source>
</reference>